<dbReference type="PIRSF" id="PIRSF000429">
    <property type="entry name" value="Ac-CoA_Ac_transf"/>
    <property type="match status" value="1"/>
</dbReference>
<dbReference type="Gene3D" id="3.40.47.10">
    <property type="match status" value="1"/>
</dbReference>
<evidence type="ECO:0000313" key="2">
    <source>
        <dbReference type="EMBL" id="MCB4821340.1"/>
    </source>
</evidence>
<dbReference type="Pfam" id="PF22691">
    <property type="entry name" value="Thiolase_C_1"/>
    <property type="match status" value="1"/>
</dbReference>
<dbReference type="RefSeq" id="WP_226605945.1">
    <property type="nucleotide sequence ID" value="NZ_JAJAQI010000007.1"/>
</dbReference>
<sequence>MTLSGKGAVTGIGETAYRGGGDPRSALVLQLEASLAAIADAGLAPRDIDGIVVPMGTGGVVAEDFVTNLGIPDLRFSTVTPLGGAGSVAALQCAVAAVAGGICAHVLIPLGRTGRTGQRIGTRIQQMPQFRTVGEFEAPHGAIAPAQYYAPMARRHMELFGTTSRQLAEIAVTTRAHAILNGNATMTQPITIEDHQASRMIADPLRLLDCSLESDGGAAVVVSAAERARDLRQPRVLVTGMAEGHPDSPSAITQRPDMTRLGLAKAAPRAFAMAGVTPADIDVAEIYDCFTYIVLCQLEDLGFCAKGEGGAFVEGGALGLGGRLPVNTHGGLLSQAHMAGMNHVVELVRQLRGQAGAAQVPDAELGLVTGYGDLGDGTIAIMARG</sequence>
<dbReference type="InterPro" id="IPR055140">
    <property type="entry name" value="Thiolase_C_2"/>
</dbReference>
<feature type="domain" description="Thiolase C-terminal" evidence="1">
    <location>
        <begin position="250"/>
        <end position="375"/>
    </location>
</feature>
<dbReference type="PANTHER" id="PTHR42870">
    <property type="entry name" value="ACETYL-COA C-ACETYLTRANSFERASE"/>
    <property type="match status" value="1"/>
</dbReference>
<dbReference type="CDD" id="cd00829">
    <property type="entry name" value="SCP-x_thiolase"/>
    <property type="match status" value="1"/>
</dbReference>
<keyword evidence="3" id="KW-1185">Reference proteome</keyword>
<comment type="caution">
    <text evidence="2">The sequence shown here is derived from an EMBL/GenBank/DDBJ whole genome shotgun (WGS) entry which is preliminary data.</text>
</comment>
<protein>
    <submittedName>
        <fullName evidence="2">Thiolase</fullName>
    </submittedName>
</protein>
<proteinExistence type="predicted"/>
<dbReference type="Proteomes" id="UP001139311">
    <property type="component" value="Unassembled WGS sequence"/>
</dbReference>
<gene>
    <name evidence="2" type="ORF">LHA35_06290</name>
</gene>
<evidence type="ECO:0000313" key="3">
    <source>
        <dbReference type="Proteomes" id="UP001139311"/>
    </source>
</evidence>
<reference evidence="2" key="1">
    <citation type="submission" date="2021-10" db="EMBL/GenBank/DDBJ databases">
        <title>Roseicella aerolatum sp. nov., isolated from aerosols of e-waste dismantling site.</title>
        <authorList>
            <person name="Qin T."/>
        </authorList>
    </citation>
    <scope>NUCLEOTIDE SEQUENCE</scope>
    <source>
        <strain evidence="2">GB24</strain>
    </source>
</reference>
<dbReference type="GO" id="GO:0003988">
    <property type="term" value="F:acetyl-CoA C-acyltransferase activity"/>
    <property type="evidence" value="ECO:0007669"/>
    <property type="project" value="UniProtKB-ARBA"/>
</dbReference>
<dbReference type="SUPFAM" id="SSF53901">
    <property type="entry name" value="Thiolase-like"/>
    <property type="match status" value="2"/>
</dbReference>
<dbReference type="InterPro" id="IPR016039">
    <property type="entry name" value="Thiolase-like"/>
</dbReference>
<dbReference type="PANTHER" id="PTHR42870:SF1">
    <property type="entry name" value="NON-SPECIFIC LIPID-TRANSFER PROTEIN-LIKE 2"/>
    <property type="match status" value="1"/>
</dbReference>
<name>A0A9X1IAR4_9PROT</name>
<accession>A0A9X1IAR4</accession>
<dbReference type="AlphaFoldDB" id="A0A9X1IAR4"/>
<organism evidence="2 3">
    <name type="scientific">Roseicella aerolata</name>
    <dbReference type="NCBI Taxonomy" id="2883479"/>
    <lineage>
        <taxon>Bacteria</taxon>
        <taxon>Pseudomonadati</taxon>
        <taxon>Pseudomonadota</taxon>
        <taxon>Alphaproteobacteria</taxon>
        <taxon>Acetobacterales</taxon>
        <taxon>Roseomonadaceae</taxon>
        <taxon>Roseicella</taxon>
    </lineage>
</organism>
<evidence type="ECO:0000259" key="1">
    <source>
        <dbReference type="Pfam" id="PF22691"/>
    </source>
</evidence>
<dbReference type="EMBL" id="JAJAQI010000007">
    <property type="protein sequence ID" value="MCB4821340.1"/>
    <property type="molecule type" value="Genomic_DNA"/>
</dbReference>
<dbReference type="InterPro" id="IPR002155">
    <property type="entry name" value="Thiolase"/>
</dbReference>